<dbReference type="Pfam" id="PF07702">
    <property type="entry name" value="UTRA"/>
    <property type="match status" value="1"/>
</dbReference>
<dbReference type="Gene3D" id="1.10.10.10">
    <property type="entry name" value="Winged helix-like DNA-binding domain superfamily/Winged helix DNA-binding domain"/>
    <property type="match status" value="1"/>
</dbReference>
<dbReference type="PANTHER" id="PTHR44846:SF17">
    <property type="entry name" value="GNTR-FAMILY TRANSCRIPTIONAL REGULATOR"/>
    <property type="match status" value="1"/>
</dbReference>
<dbReference type="GO" id="GO:0003677">
    <property type="term" value="F:DNA binding"/>
    <property type="evidence" value="ECO:0007669"/>
    <property type="project" value="UniProtKB-KW"/>
</dbReference>
<keyword evidence="3" id="KW-0804">Transcription</keyword>
<keyword evidence="1" id="KW-0805">Transcription regulation</keyword>
<dbReference type="Proteomes" id="UP000679848">
    <property type="component" value="Chromosome"/>
</dbReference>
<dbReference type="Pfam" id="PF00392">
    <property type="entry name" value="GntR"/>
    <property type="match status" value="1"/>
</dbReference>
<dbReference type="RefSeq" id="WP_213542478.1">
    <property type="nucleotide sequence ID" value="NZ_AP023420.1"/>
</dbReference>
<dbReference type="SMART" id="SM00345">
    <property type="entry name" value="HTH_GNTR"/>
    <property type="match status" value="1"/>
</dbReference>
<reference evidence="5" key="1">
    <citation type="submission" date="2020-09" db="EMBL/GenBank/DDBJ databases">
        <title>New species isolated from human feces.</title>
        <authorList>
            <person name="Kitahara M."/>
            <person name="Shigeno Y."/>
            <person name="Shime M."/>
            <person name="Matsumoto Y."/>
            <person name="Nakamura S."/>
            <person name="Motooka D."/>
            <person name="Fukuoka S."/>
            <person name="Nishikawa H."/>
            <person name="Benno Y."/>
        </authorList>
    </citation>
    <scope>NUCLEOTIDE SEQUENCE</scope>
    <source>
        <strain evidence="5">MM59</strain>
    </source>
</reference>
<accession>A0A810Q9E7</accession>
<dbReference type="SUPFAM" id="SSF64288">
    <property type="entry name" value="Chorismate lyase-like"/>
    <property type="match status" value="1"/>
</dbReference>
<dbReference type="InterPro" id="IPR011663">
    <property type="entry name" value="UTRA"/>
</dbReference>
<dbReference type="InterPro" id="IPR000524">
    <property type="entry name" value="Tscrpt_reg_HTH_GntR"/>
</dbReference>
<dbReference type="PANTHER" id="PTHR44846">
    <property type="entry name" value="MANNOSYL-D-GLYCERATE TRANSPORT/METABOLISM SYSTEM REPRESSOR MNGR-RELATED"/>
    <property type="match status" value="1"/>
</dbReference>
<dbReference type="PRINTS" id="PR00035">
    <property type="entry name" value="HTHGNTR"/>
</dbReference>
<sequence length="241" mass="27089">MSTQPAQSRTIRAQLLSDMREGRYAACERLPRESVLAEKLGISRTQLRDVLASLEREGFITRRHGVGTIINRHVLNAHTRMDIEVEFLDMIRQSGHQAAVAFVRAEDALADAHVSRQLQIPEGTPVVQVSRLCTADGRPAIYCVDVIERSRIQKAFTPQDLQCPIFQFLQEFCGVAPYLDLTDLRPVTADGVLAELFGLAIGSPLLFMDEVDFDIDGNPVFCSREYFADGIFRHTVMRKKL</sequence>
<dbReference type="PROSITE" id="PS50949">
    <property type="entry name" value="HTH_GNTR"/>
    <property type="match status" value="1"/>
</dbReference>
<proteinExistence type="predicted"/>
<dbReference type="InterPro" id="IPR050679">
    <property type="entry name" value="Bact_HTH_transcr_reg"/>
</dbReference>
<dbReference type="Gene3D" id="3.40.1410.10">
    <property type="entry name" value="Chorismate lyase-like"/>
    <property type="match status" value="1"/>
</dbReference>
<protein>
    <submittedName>
        <fullName evidence="5">Putative HTH-type transcriptional regulator YmfC</fullName>
    </submittedName>
</protein>
<evidence type="ECO:0000256" key="1">
    <source>
        <dbReference type="ARBA" id="ARBA00023015"/>
    </source>
</evidence>
<dbReference type="InterPro" id="IPR036388">
    <property type="entry name" value="WH-like_DNA-bd_sf"/>
</dbReference>
<dbReference type="KEGG" id="pfaa:MM59RIKEN_01960"/>
<dbReference type="SUPFAM" id="SSF46785">
    <property type="entry name" value="Winged helix' DNA-binding domain"/>
    <property type="match status" value="1"/>
</dbReference>
<evidence type="ECO:0000313" key="6">
    <source>
        <dbReference type="Proteomes" id="UP000679848"/>
    </source>
</evidence>
<evidence type="ECO:0000259" key="4">
    <source>
        <dbReference type="PROSITE" id="PS50949"/>
    </source>
</evidence>
<dbReference type="AlphaFoldDB" id="A0A810Q9E7"/>
<feature type="domain" description="HTH gntR-type" evidence="4">
    <location>
        <begin position="5"/>
        <end position="73"/>
    </location>
</feature>
<dbReference type="InterPro" id="IPR036390">
    <property type="entry name" value="WH_DNA-bd_sf"/>
</dbReference>
<keyword evidence="6" id="KW-1185">Reference proteome</keyword>
<evidence type="ECO:0000256" key="3">
    <source>
        <dbReference type="ARBA" id="ARBA00023163"/>
    </source>
</evidence>
<gene>
    <name evidence="5" type="primary">ymfC</name>
    <name evidence="5" type="ORF">MM59RIKEN_01960</name>
</gene>
<dbReference type="InterPro" id="IPR028978">
    <property type="entry name" value="Chorismate_lyase_/UTRA_dom_sf"/>
</dbReference>
<evidence type="ECO:0000313" key="5">
    <source>
        <dbReference type="EMBL" id="BCK82877.1"/>
    </source>
</evidence>
<dbReference type="CDD" id="cd07377">
    <property type="entry name" value="WHTH_GntR"/>
    <property type="match status" value="1"/>
</dbReference>
<dbReference type="EMBL" id="AP023420">
    <property type="protein sequence ID" value="BCK82877.1"/>
    <property type="molecule type" value="Genomic_DNA"/>
</dbReference>
<keyword evidence="2" id="KW-0238">DNA-binding</keyword>
<organism evidence="5 6">
    <name type="scientific">Pusillibacter faecalis</name>
    <dbReference type="NCBI Taxonomy" id="2714358"/>
    <lineage>
        <taxon>Bacteria</taxon>
        <taxon>Bacillati</taxon>
        <taxon>Bacillota</taxon>
        <taxon>Clostridia</taxon>
        <taxon>Eubacteriales</taxon>
        <taxon>Oscillospiraceae</taxon>
        <taxon>Pusillibacter</taxon>
    </lineage>
</organism>
<dbReference type="GO" id="GO:0045892">
    <property type="term" value="P:negative regulation of DNA-templated transcription"/>
    <property type="evidence" value="ECO:0007669"/>
    <property type="project" value="TreeGrafter"/>
</dbReference>
<dbReference type="SMART" id="SM00866">
    <property type="entry name" value="UTRA"/>
    <property type="match status" value="1"/>
</dbReference>
<evidence type="ECO:0000256" key="2">
    <source>
        <dbReference type="ARBA" id="ARBA00023125"/>
    </source>
</evidence>
<name>A0A810Q9E7_9FIRM</name>
<dbReference type="GO" id="GO:0003700">
    <property type="term" value="F:DNA-binding transcription factor activity"/>
    <property type="evidence" value="ECO:0007669"/>
    <property type="project" value="InterPro"/>
</dbReference>